<accession>A0A6H5HNF0</accession>
<reference evidence="2 3" key="1">
    <citation type="submission" date="2020-02" db="EMBL/GenBank/DDBJ databases">
        <authorList>
            <person name="Ferguson B K."/>
        </authorList>
    </citation>
    <scope>NUCLEOTIDE SEQUENCE [LARGE SCALE GENOMIC DNA]</scope>
</reference>
<evidence type="ECO:0000256" key="1">
    <source>
        <dbReference type="SAM" id="MobiDB-lite"/>
    </source>
</evidence>
<dbReference type="Proteomes" id="UP000479000">
    <property type="component" value="Unassembled WGS sequence"/>
</dbReference>
<proteinExistence type="predicted"/>
<evidence type="ECO:0000313" key="3">
    <source>
        <dbReference type="Proteomes" id="UP000479000"/>
    </source>
</evidence>
<feature type="compositionally biased region" description="Basic residues" evidence="1">
    <location>
        <begin position="1"/>
        <end position="11"/>
    </location>
</feature>
<feature type="compositionally biased region" description="Basic residues" evidence="1">
    <location>
        <begin position="85"/>
        <end position="102"/>
    </location>
</feature>
<name>A0A6H5HNF0_9HEMI</name>
<feature type="compositionally biased region" description="Low complexity" evidence="1">
    <location>
        <begin position="71"/>
        <end position="84"/>
    </location>
</feature>
<feature type="region of interest" description="Disordered" evidence="1">
    <location>
        <begin position="393"/>
        <end position="459"/>
    </location>
</feature>
<evidence type="ECO:0000313" key="2">
    <source>
        <dbReference type="EMBL" id="CAB0018978.1"/>
    </source>
</evidence>
<feature type="compositionally biased region" description="Polar residues" evidence="1">
    <location>
        <begin position="417"/>
        <end position="429"/>
    </location>
</feature>
<feature type="compositionally biased region" description="Basic and acidic residues" evidence="1">
    <location>
        <begin position="30"/>
        <end position="40"/>
    </location>
</feature>
<dbReference type="PANTHER" id="PTHR34239">
    <property type="entry name" value="APPLE DOMAIN-CONTAINING PROTEIN"/>
    <property type="match status" value="1"/>
</dbReference>
<dbReference type="GO" id="GO:0003677">
    <property type="term" value="F:DNA binding"/>
    <property type="evidence" value="ECO:0007669"/>
    <property type="project" value="InterPro"/>
</dbReference>
<keyword evidence="3" id="KW-1185">Reference proteome</keyword>
<protein>
    <submittedName>
        <fullName evidence="2">Uncharacterized protein</fullName>
    </submittedName>
</protein>
<feature type="non-terminal residue" evidence="2">
    <location>
        <position position="834"/>
    </location>
</feature>
<dbReference type="EMBL" id="CADCXU010033624">
    <property type="protein sequence ID" value="CAB0018978.1"/>
    <property type="molecule type" value="Genomic_DNA"/>
</dbReference>
<gene>
    <name evidence="2" type="ORF">NTEN_LOCUS22690</name>
</gene>
<dbReference type="SUPFAM" id="SSF56349">
    <property type="entry name" value="DNA breaking-rejoining enzymes"/>
    <property type="match status" value="1"/>
</dbReference>
<feature type="region of interest" description="Disordered" evidence="1">
    <location>
        <begin position="1"/>
        <end position="187"/>
    </location>
</feature>
<dbReference type="AlphaFoldDB" id="A0A6H5HNF0"/>
<dbReference type="PANTHER" id="PTHR34239:SF2">
    <property type="entry name" value="TRANSPOSABLE ELEMENT P TRANSPOSASE_THAP9 CONSERVED DOMAIN-CONTAINING PROTEIN"/>
    <property type="match status" value="1"/>
</dbReference>
<dbReference type="OrthoDB" id="7701249at2759"/>
<sequence>MGRKQRRRSRSSTRSSSSTSSSRSSRRSKSYRDLYKEFKQLKKKFDKFPRAESKSRRTRSRASGRLTHAQATSSSTSRSRSPIRSPRRSRTRTAASRGKKIRSTCAPTVRSPHNFESRCDVSDLSSHDDLVGQQNTVKEPGDLEDPPGRSTPPISLNPVGSEGHELSRSDRNPIRDHDYCPNRPEMEDSDFVAVDNDVSLDDDLIDIIGKNPEASTGPSPRPLNEALVPRWRYTLGHGLDKDDWTKLMEKTMIPANLPELIPPAINDEIVNIIPKTSKVKDTSLISLQASLGKGLSALAVPSDVLLSKNNNIPSETNKLLLQHISDSAKLIAHSFHYVSIMRRNLLYPHLNSSVKELTDKLSPSTFLFGNDLTEKIKSVKSIQNAAKDLKPLESFRNVAGPSNFRPTKGGGGGGVPMTSSGQRPGNSNRPARRTRETGQKGRASGQYSNKYRPQKPDYRRRFRKGVFRLRPPRPKYTSTWDPGAVLDFVKSSNESSFKDTSAHLVTLMALATGQRLQTLSLIRLPNIQQETGGVRIFIPDLIKTSRPNAEQPTLWFPFFGKEPSLCVASRILQYLSTSKQFRGSRHDTFLISTTKPFGPASSQTLSRWIRQTMHAAGTIHHLLISARSTQLGHLDMKRKLKKTASASCWKCQTGLFFNFQPNLPLRDTITIGTRGTLFSRSSSVLNSFDKMPLVDVNDSVPDFNFSQHKIIRDFASTRSEDPTKKCLGLIAYGQEIFYIWESCKNELHTANVKQSLRDDVWDEETVLRLRMPPLFTVERLLLNSSCSLMALTGPEGVAVLHLPESWEKNKIIHVPCVSLGERVFQGERHLLRCA</sequence>
<feature type="compositionally biased region" description="Low complexity" evidence="1">
    <location>
        <begin position="12"/>
        <end position="23"/>
    </location>
</feature>
<dbReference type="InterPro" id="IPR011010">
    <property type="entry name" value="DNA_brk_join_enz"/>
</dbReference>
<dbReference type="InterPro" id="IPR019321">
    <property type="entry name" value="Nucleoporin_Nup88"/>
</dbReference>
<organism evidence="2 3">
    <name type="scientific">Nesidiocoris tenuis</name>
    <dbReference type="NCBI Taxonomy" id="355587"/>
    <lineage>
        <taxon>Eukaryota</taxon>
        <taxon>Metazoa</taxon>
        <taxon>Ecdysozoa</taxon>
        <taxon>Arthropoda</taxon>
        <taxon>Hexapoda</taxon>
        <taxon>Insecta</taxon>
        <taxon>Pterygota</taxon>
        <taxon>Neoptera</taxon>
        <taxon>Paraneoptera</taxon>
        <taxon>Hemiptera</taxon>
        <taxon>Heteroptera</taxon>
        <taxon>Panheteroptera</taxon>
        <taxon>Cimicomorpha</taxon>
        <taxon>Miridae</taxon>
        <taxon>Dicyphina</taxon>
        <taxon>Nesidiocoris</taxon>
    </lineage>
</organism>
<feature type="compositionally biased region" description="Basic and acidic residues" evidence="1">
    <location>
        <begin position="46"/>
        <end position="55"/>
    </location>
</feature>
<feature type="compositionally biased region" description="Basic and acidic residues" evidence="1">
    <location>
        <begin position="113"/>
        <end position="130"/>
    </location>
</feature>
<dbReference type="Pfam" id="PF10168">
    <property type="entry name" value="Nup88"/>
    <property type="match status" value="1"/>
</dbReference>
<feature type="compositionally biased region" description="Basic and acidic residues" evidence="1">
    <location>
        <begin position="162"/>
        <end position="186"/>
    </location>
</feature>